<dbReference type="InterPro" id="IPR001611">
    <property type="entry name" value="Leu-rich_rpt"/>
</dbReference>
<gene>
    <name evidence="3" type="ORF">J1N35_008828</name>
</gene>
<evidence type="ECO:0000313" key="3">
    <source>
        <dbReference type="EMBL" id="KAH1115450.1"/>
    </source>
</evidence>
<evidence type="ECO:0000256" key="1">
    <source>
        <dbReference type="SAM" id="MobiDB-lite"/>
    </source>
</evidence>
<feature type="region of interest" description="Disordered" evidence="1">
    <location>
        <begin position="1"/>
        <end position="20"/>
    </location>
</feature>
<dbReference type="Pfam" id="PF13516">
    <property type="entry name" value="LRR_6"/>
    <property type="match status" value="1"/>
</dbReference>
<evidence type="ECO:0000313" key="4">
    <source>
        <dbReference type="Proteomes" id="UP000828251"/>
    </source>
</evidence>
<dbReference type="SUPFAM" id="SSF52047">
    <property type="entry name" value="RNI-like"/>
    <property type="match status" value="3"/>
</dbReference>
<dbReference type="AlphaFoldDB" id="A0A9D3WBL1"/>
<organism evidence="3 4">
    <name type="scientific">Gossypium stocksii</name>
    <dbReference type="NCBI Taxonomy" id="47602"/>
    <lineage>
        <taxon>Eukaryota</taxon>
        <taxon>Viridiplantae</taxon>
        <taxon>Streptophyta</taxon>
        <taxon>Embryophyta</taxon>
        <taxon>Tracheophyta</taxon>
        <taxon>Spermatophyta</taxon>
        <taxon>Magnoliopsida</taxon>
        <taxon>eudicotyledons</taxon>
        <taxon>Gunneridae</taxon>
        <taxon>Pentapetalae</taxon>
        <taxon>rosids</taxon>
        <taxon>malvids</taxon>
        <taxon>Malvales</taxon>
        <taxon>Malvaceae</taxon>
        <taxon>Malvoideae</taxon>
        <taxon>Gossypium</taxon>
    </lineage>
</organism>
<keyword evidence="4" id="KW-1185">Reference proteome</keyword>
<dbReference type="GO" id="GO:0019005">
    <property type="term" value="C:SCF ubiquitin ligase complex"/>
    <property type="evidence" value="ECO:0007669"/>
    <property type="project" value="TreeGrafter"/>
</dbReference>
<accession>A0A9D3WBL1</accession>
<dbReference type="OrthoDB" id="550575at2759"/>
<feature type="domain" description="F-box/LRR-repeat protein 15-like leucin rich repeat" evidence="2">
    <location>
        <begin position="598"/>
        <end position="675"/>
    </location>
</feature>
<dbReference type="GO" id="GO:0031146">
    <property type="term" value="P:SCF-dependent proteasomal ubiquitin-dependent protein catabolic process"/>
    <property type="evidence" value="ECO:0007669"/>
    <property type="project" value="TreeGrafter"/>
</dbReference>
<dbReference type="Proteomes" id="UP000828251">
    <property type="component" value="Unassembled WGS sequence"/>
</dbReference>
<dbReference type="Pfam" id="PF25372">
    <property type="entry name" value="DUF7885"/>
    <property type="match status" value="3"/>
</dbReference>
<feature type="domain" description="F-box/LRR-repeat protein 15-like leucin rich repeat" evidence="2">
    <location>
        <begin position="208"/>
        <end position="294"/>
    </location>
</feature>
<sequence>MKTQSKRRPQPLSPDSSPNPFDILTEEIVCKILDHLHNDPFATKVFSLTCKAFYFIESRHRRILKPLRPELLPRIFHRYPFVSHLDFSMCPRVDDNTLNVISFTWKATLQSINLSRSRFFTNAGLSSLFVNCSGLVEVDLCNATQLTDLAASAIAEAKNLERLSLARCKSITDMGIGCIAVGCRKLRSFCLKWCLRVGDLGVKLIALKCKQIRSLDLSYLPITEKSLNSVLQLQHLEDLVLEGCHGIDDDGLSTLDQSCKSLKMLNLSNCQNVTHTGLSSLINGTEQLQQIILAYGSSVTSDLFKCLNAYSKLQSIKLDGCTVTSSGIKAMASLHAPVKELSLSKCLGLTDDGLSILVQSHKDLRKLDITCCRKITYTSIDIITNSCTSLTSLRMESCSLVPKEAFVLIGARCSFLEELDATDNEIDDEGLKSISRCSKLSILKLGICSNISDEGLAKVGSSCSMLKEVDLYSTALASILIMTEILLVQTTKCSYCQAEGSEGLKDIRCVLMQRTWYLFFCVDLVVFLLFRSVAISDAGIAAIGDGCPTLEMINIAYNDKITDNSLISLSKCRMLKALEIRGCLGVSSIGLSAIALGCKQLTVLDIKKCFNINDNGMLPLAQFSQNLKQINLSYCSVTDVGLVALASISRLQNMTILHLVGLTPNGLAAALLACRALTKVKLHASFRPLLPQSILGYMEAHGCVFHWRDKAFQKEMDPKGWKLHFGRSSSEVP</sequence>
<dbReference type="SMART" id="SM00367">
    <property type="entry name" value="LRR_CC"/>
    <property type="match status" value="17"/>
</dbReference>
<dbReference type="InterPro" id="IPR036047">
    <property type="entry name" value="F-box-like_dom_sf"/>
</dbReference>
<dbReference type="InterPro" id="IPR006553">
    <property type="entry name" value="Leu-rich_rpt_Cys-con_subtyp"/>
</dbReference>
<comment type="caution">
    <text evidence="3">The sequence shown here is derived from an EMBL/GenBank/DDBJ whole genome shotgun (WGS) entry which is preliminary data.</text>
</comment>
<dbReference type="EMBL" id="JAIQCV010000003">
    <property type="protein sequence ID" value="KAH1115450.1"/>
    <property type="molecule type" value="Genomic_DNA"/>
</dbReference>
<dbReference type="InterPro" id="IPR032675">
    <property type="entry name" value="LRR_dom_sf"/>
</dbReference>
<feature type="domain" description="F-box/LRR-repeat protein 15-like leucin rich repeat" evidence="2">
    <location>
        <begin position="350"/>
        <end position="469"/>
    </location>
</feature>
<dbReference type="PANTHER" id="PTHR13318">
    <property type="entry name" value="PARTNER OF PAIRED, ISOFORM B-RELATED"/>
    <property type="match status" value="1"/>
</dbReference>
<evidence type="ECO:0000259" key="2">
    <source>
        <dbReference type="Pfam" id="PF25372"/>
    </source>
</evidence>
<dbReference type="PANTHER" id="PTHR13318:SF37">
    <property type="entry name" value="F-BOX DOMAIN-CONTAINING PROTEIN"/>
    <property type="match status" value="1"/>
</dbReference>
<dbReference type="SUPFAM" id="SSF81383">
    <property type="entry name" value="F-box domain"/>
    <property type="match status" value="1"/>
</dbReference>
<protein>
    <recommendedName>
        <fullName evidence="2">F-box/LRR-repeat protein 15-like leucin rich repeat domain-containing protein</fullName>
    </recommendedName>
</protein>
<dbReference type="InterPro" id="IPR057207">
    <property type="entry name" value="FBXL15_LRR"/>
</dbReference>
<dbReference type="Gene3D" id="3.80.10.10">
    <property type="entry name" value="Ribonuclease Inhibitor"/>
    <property type="match status" value="4"/>
</dbReference>
<name>A0A9D3WBL1_9ROSI</name>
<reference evidence="3 4" key="1">
    <citation type="journal article" date="2021" name="Plant Biotechnol. J.">
        <title>Multi-omics assisted identification of the key and species-specific regulatory components of drought-tolerant mechanisms in Gossypium stocksii.</title>
        <authorList>
            <person name="Yu D."/>
            <person name="Ke L."/>
            <person name="Zhang D."/>
            <person name="Wu Y."/>
            <person name="Sun Y."/>
            <person name="Mei J."/>
            <person name="Sun J."/>
            <person name="Sun Y."/>
        </authorList>
    </citation>
    <scope>NUCLEOTIDE SEQUENCE [LARGE SCALE GENOMIC DNA]</scope>
    <source>
        <strain evidence="4">cv. E1</strain>
        <tissue evidence="3">Leaf</tissue>
    </source>
</reference>
<proteinExistence type="predicted"/>